<evidence type="ECO:0000313" key="1">
    <source>
        <dbReference type="EMBL" id="MBD2570264.1"/>
    </source>
</evidence>
<name>A0ABR8FMV1_9NOST</name>
<dbReference type="Proteomes" id="UP000640531">
    <property type="component" value="Unassembled WGS sequence"/>
</dbReference>
<dbReference type="EMBL" id="JACJST010000023">
    <property type="protein sequence ID" value="MBD2570264.1"/>
    <property type="molecule type" value="Genomic_DNA"/>
</dbReference>
<reference evidence="1 2" key="1">
    <citation type="journal article" date="2020" name="ISME J.">
        <title>Comparative genomics reveals insights into cyanobacterial evolution and habitat adaptation.</title>
        <authorList>
            <person name="Chen M.Y."/>
            <person name="Teng W.K."/>
            <person name="Zhao L."/>
            <person name="Hu C.X."/>
            <person name="Zhou Y.K."/>
            <person name="Han B.P."/>
            <person name="Song L.R."/>
            <person name="Shu W.S."/>
        </authorList>
    </citation>
    <scope>NUCLEOTIDE SEQUENCE [LARGE SCALE GENOMIC DNA]</scope>
    <source>
        <strain evidence="1 2">FACHB-196</strain>
    </source>
</reference>
<proteinExistence type="predicted"/>
<dbReference type="RefSeq" id="WP_190717848.1">
    <property type="nucleotide sequence ID" value="NZ_JACJST010000023.1"/>
</dbReference>
<comment type="caution">
    <text evidence="1">The sequence shown here is derived from an EMBL/GenBank/DDBJ whole genome shotgun (WGS) entry which is preliminary data.</text>
</comment>
<keyword evidence="2" id="KW-1185">Reference proteome</keyword>
<evidence type="ECO:0000313" key="2">
    <source>
        <dbReference type="Proteomes" id="UP000640531"/>
    </source>
</evidence>
<gene>
    <name evidence="1" type="ORF">H6G59_20680</name>
</gene>
<sequence length="81" mass="9371">MDTDKFVRQQVRKGYNINLKAYLSKKIIVSVKQFDLLWHSPQVRSLIEAIIEKKSPMFTSVPEKPSQGYYLQLSTQAIKGL</sequence>
<accession>A0ABR8FMV1</accession>
<organism evidence="1 2">
    <name type="scientific">Anabaena lutea FACHB-196</name>
    <dbReference type="NCBI Taxonomy" id="2692881"/>
    <lineage>
        <taxon>Bacteria</taxon>
        <taxon>Bacillati</taxon>
        <taxon>Cyanobacteriota</taxon>
        <taxon>Cyanophyceae</taxon>
        <taxon>Nostocales</taxon>
        <taxon>Nostocaceae</taxon>
        <taxon>Anabaena</taxon>
    </lineage>
</organism>
<protein>
    <submittedName>
        <fullName evidence="1">Uncharacterized protein</fullName>
    </submittedName>
</protein>